<accession>A0A518GMH3</accession>
<sequence>MTLMRAHHASQNHCKASQYCYIADEPFPAGFFLFGLLLVQDEDSYRISSSRSGKRRQRSMTMSHGMCLIVTTKGTKSAAANLSVDDIYGEHIESTTQQFEDCHHHVRER</sequence>
<dbReference type="Proteomes" id="UP000315349">
    <property type="component" value="Chromosome"/>
</dbReference>
<proteinExistence type="predicted"/>
<evidence type="ECO:0000313" key="1">
    <source>
        <dbReference type="EMBL" id="QDV29818.1"/>
    </source>
</evidence>
<name>A0A518GMH3_9PLAN</name>
<protein>
    <submittedName>
        <fullName evidence="1">Uncharacterized protein</fullName>
    </submittedName>
</protein>
<gene>
    <name evidence="1" type="ORF">Spb1_17360</name>
</gene>
<reference evidence="1 2" key="1">
    <citation type="submission" date="2019-02" db="EMBL/GenBank/DDBJ databases">
        <title>Deep-cultivation of Planctomycetes and their phenomic and genomic characterization uncovers novel biology.</title>
        <authorList>
            <person name="Wiegand S."/>
            <person name="Jogler M."/>
            <person name="Boedeker C."/>
            <person name="Pinto D."/>
            <person name="Vollmers J."/>
            <person name="Rivas-Marin E."/>
            <person name="Kohn T."/>
            <person name="Peeters S.H."/>
            <person name="Heuer A."/>
            <person name="Rast P."/>
            <person name="Oberbeckmann S."/>
            <person name="Bunk B."/>
            <person name="Jeske O."/>
            <person name="Meyerdierks A."/>
            <person name="Storesund J.E."/>
            <person name="Kallscheuer N."/>
            <person name="Luecker S."/>
            <person name="Lage O.M."/>
            <person name="Pohl T."/>
            <person name="Merkel B.J."/>
            <person name="Hornburger P."/>
            <person name="Mueller R.-W."/>
            <person name="Bruemmer F."/>
            <person name="Labrenz M."/>
            <person name="Spormann A.M."/>
            <person name="Op den Camp H."/>
            <person name="Overmann J."/>
            <person name="Amann R."/>
            <person name="Jetten M.S.M."/>
            <person name="Mascher T."/>
            <person name="Medema M.H."/>
            <person name="Devos D.P."/>
            <person name="Kaster A.-K."/>
            <person name="Ovreas L."/>
            <person name="Rohde M."/>
            <person name="Galperin M.Y."/>
            <person name="Jogler C."/>
        </authorList>
    </citation>
    <scope>NUCLEOTIDE SEQUENCE [LARGE SCALE GENOMIC DNA]</scope>
    <source>
        <strain evidence="1 2">Spb1</strain>
    </source>
</reference>
<keyword evidence="2" id="KW-1185">Reference proteome</keyword>
<dbReference type="KEGG" id="peh:Spb1_17360"/>
<dbReference type="RefSeq" id="WP_145298226.1">
    <property type="nucleotide sequence ID" value="NZ_CP036299.1"/>
</dbReference>
<organism evidence="1 2">
    <name type="scientific">Planctopirus ephydatiae</name>
    <dbReference type="NCBI Taxonomy" id="2528019"/>
    <lineage>
        <taxon>Bacteria</taxon>
        <taxon>Pseudomonadati</taxon>
        <taxon>Planctomycetota</taxon>
        <taxon>Planctomycetia</taxon>
        <taxon>Planctomycetales</taxon>
        <taxon>Planctomycetaceae</taxon>
        <taxon>Planctopirus</taxon>
    </lineage>
</organism>
<dbReference type="AlphaFoldDB" id="A0A518GMH3"/>
<dbReference type="EMBL" id="CP036299">
    <property type="protein sequence ID" value="QDV29818.1"/>
    <property type="molecule type" value="Genomic_DNA"/>
</dbReference>
<evidence type="ECO:0000313" key="2">
    <source>
        <dbReference type="Proteomes" id="UP000315349"/>
    </source>
</evidence>